<dbReference type="InterPro" id="IPR002125">
    <property type="entry name" value="CMP_dCMP_dom"/>
</dbReference>
<dbReference type="PROSITE" id="PS00903">
    <property type="entry name" value="CYT_DCMP_DEAMINASES_1"/>
    <property type="match status" value="1"/>
</dbReference>
<dbReference type="PANTHER" id="PTHR11644">
    <property type="entry name" value="CYTIDINE DEAMINASE"/>
    <property type="match status" value="1"/>
</dbReference>
<dbReference type="InterPro" id="IPR016193">
    <property type="entry name" value="Cytidine_deaminase-like"/>
</dbReference>
<dbReference type="EMBL" id="AMQM01002349">
    <property type="status" value="NOT_ANNOTATED_CDS"/>
    <property type="molecule type" value="Genomic_DNA"/>
</dbReference>
<dbReference type="SUPFAM" id="SSF53927">
    <property type="entry name" value="Cytidine deaminase-like"/>
    <property type="match status" value="1"/>
</dbReference>
<dbReference type="Gene3D" id="3.40.140.10">
    <property type="entry name" value="Cytidine Deaminase, domain 2"/>
    <property type="match status" value="1"/>
</dbReference>
<protein>
    <recommendedName>
        <fullName evidence="4 13">Cytidine deaminase</fullName>
        <ecNumber evidence="4 13">3.5.4.5</ecNumber>
    </recommendedName>
    <alternativeName>
        <fullName evidence="8 13">Cytidine aminohydrolase</fullName>
    </alternativeName>
</protein>
<comment type="catalytic activity">
    <reaction evidence="13">
        <text>2'-deoxycytidine + H2O + H(+) = 2'-deoxyuridine + NH4(+)</text>
        <dbReference type="Rhea" id="RHEA:13433"/>
        <dbReference type="ChEBI" id="CHEBI:15377"/>
        <dbReference type="ChEBI" id="CHEBI:15378"/>
        <dbReference type="ChEBI" id="CHEBI:15698"/>
        <dbReference type="ChEBI" id="CHEBI:16450"/>
        <dbReference type="ChEBI" id="CHEBI:28938"/>
        <dbReference type="EC" id="3.5.4.5"/>
    </reaction>
</comment>
<evidence type="ECO:0000256" key="12">
    <source>
        <dbReference type="PIRSR" id="PIRSR606262-3"/>
    </source>
</evidence>
<dbReference type="GO" id="GO:0005829">
    <property type="term" value="C:cytosol"/>
    <property type="evidence" value="ECO:0000318"/>
    <property type="project" value="GO_Central"/>
</dbReference>
<dbReference type="EC" id="3.5.4.5" evidence="4 13"/>
<feature type="binding site" evidence="12">
    <location>
        <position position="82"/>
    </location>
    <ligand>
        <name>Zn(2+)</name>
        <dbReference type="ChEBI" id="CHEBI:29105"/>
        <note>catalytic</note>
    </ligand>
</feature>
<dbReference type="CDD" id="cd01283">
    <property type="entry name" value="cytidine_deaminase"/>
    <property type="match status" value="1"/>
</dbReference>
<dbReference type="Proteomes" id="UP000015101">
    <property type="component" value="Unassembled WGS sequence"/>
</dbReference>
<comment type="function">
    <text evidence="2 13">This enzyme scavenges exogenous and endogenous cytidine and 2'-deoxycytidine for UMP synthesis.</text>
</comment>
<evidence type="ECO:0000256" key="5">
    <source>
        <dbReference type="ARBA" id="ARBA00022723"/>
    </source>
</evidence>
<dbReference type="InterPro" id="IPR016192">
    <property type="entry name" value="APOBEC/CMP_deaminase_Zn-bd"/>
</dbReference>
<dbReference type="PANTHER" id="PTHR11644:SF2">
    <property type="entry name" value="CYTIDINE DEAMINASE"/>
    <property type="match status" value="1"/>
</dbReference>
<evidence type="ECO:0000256" key="10">
    <source>
        <dbReference type="PIRSR" id="PIRSR606262-1"/>
    </source>
</evidence>
<dbReference type="HOGENOM" id="CLU_097262_1_2_1"/>
<sequence>MISSSFSVKENSYCQYSKFRVGCSLLCEDGTIFNGTNVENASYGLTICAERSAICTAVSQGHRKFKAIVVSRCDQDKFTYPCGACRQFIAEFGLDIDVYSTRPDGSYERGTICELLPFSFGQSDVI</sequence>
<feature type="binding site" evidence="12">
    <location>
        <position position="48"/>
    </location>
    <ligand>
        <name>Zn(2+)</name>
        <dbReference type="ChEBI" id="CHEBI:29105"/>
        <note>catalytic</note>
    </ligand>
</feature>
<evidence type="ECO:0000313" key="15">
    <source>
        <dbReference type="EnsemblMetazoa" id="HelroP136695"/>
    </source>
</evidence>
<reference evidence="16" key="2">
    <citation type="journal article" date="2013" name="Nature">
        <title>Insights into bilaterian evolution from three spiralian genomes.</title>
        <authorList>
            <person name="Simakov O."/>
            <person name="Marletaz F."/>
            <person name="Cho S.J."/>
            <person name="Edsinger-Gonzales E."/>
            <person name="Havlak P."/>
            <person name="Hellsten U."/>
            <person name="Kuo D.H."/>
            <person name="Larsson T."/>
            <person name="Lv J."/>
            <person name="Arendt D."/>
            <person name="Savage R."/>
            <person name="Osoegawa K."/>
            <person name="de Jong P."/>
            <person name="Grimwood J."/>
            <person name="Chapman J.A."/>
            <person name="Shapiro H."/>
            <person name="Aerts A."/>
            <person name="Otillar R.P."/>
            <person name="Terry A.Y."/>
            <person name="Boore J.L."/>
            <person name="Grigoriev I.V."/>
            <person name="Lindberg D.R."/>
            <person name="Seaver E.C."/>
            <person name="Weisblat D.A."/>
            <person name="Putnam N.H."/>
            <person name="Rokhsar D.S."/>
        </authorList>
    </citation>
    <scope>NUCLEOTIDE SEQUENCE</scope>
</reference>
<evidence type="ECO:0000256" key="9">
    <source>
        <dbReference type="ARBA" id="ARBA00049558"/>
    </source>
</evidence>
<evidence type="ECO:0000256" key="13">
    <source>
        <dbReference type="RuleBase" id="RU364006"/>
    </source>
</evidence>
<proteinExistence type="inferred from homology"/>
<dbReference type="EnsemblMetazoa" id="HelroT136695">
    <property type="protein sequence ID" value="HelroP136695"/>
    <property type="gene ID" value="HelroG136695"/>
</dbReference>
<feature type="binding site" evidence="12">
    <location>
        <position position="85"/>
    </location>
    <ligand>
        <name>Zn(2+)</name>
        <dbReference type="ChEBI" id="CHEBI:29105"/>
        <note>catalytic</note>
    </ligand>
</feature>
<dbReference type="OrthoDB" id="414540at2759"/>
<evidence type="ECO:0000256" key="4">
    <source>
        <dbReference type="ARBA" id="ARBA00012783"/>
    </source>
</evidence>
<organism evidence="15 16">
    <name type="scientific">Helobdella robusta</name>
    <name type="common">Californian leech</name>
    <dbReference type="NCBI Taxonomy" id="6412"/>
    <lineage>
        <taxon>Eukaryota</taxon>
        <taxon>Metazoa</taxon>
        <taxon>Spiralia</taxon>
        <taxon>Lophotrochozoa</taxon>
        <taxon>Annelida</taxon>
        <taxon>Clitellata</taxon>
        <taxon>Hirudinea</taxon>
        <taxon>Rhynchobdellida</taxon>
        <taxon>Glossiphoniidae</taxon>
        <taxon>Helobdella</taxon>
    </lineage>
</organism>
<keyword evidence="6 13" id="KW-0378">Hydrolase</keyword>
<gene>
    <name evidence="15" type="primary">20196353</name>
</gene>
<dbReference type="GO" id="GO:0008270">
    <property type="term" value="F:zinc ion binding"/>
    <property type="evidence" value="ECO:0000318"/>
    <property type="project" value="GO_Central"/>
</dbReference>
<keyword evidence="16" id="KW-1185">Reference proteome</keyword>
<dbReference type="GO" id="GO:0072527">
    <property type="term" value="P:pyrimidine-containing compound metabolic process"/>
    <property type="evidence" value="ECO:0007669"/>
    <property type="project" value="UniProtKB-ARBA"/>
</dbReference>
<feature type="domain" description="CMP/dCMP-type deaminase" evidence="14">
    <location>
        <begin position="1"/>
        <end position="123"/>
    </location>
</feature>
<evidence type="ECO:0000256" key="7">
    <source>
        <dbReference type="ARBA" id="ARBA00022833"/>
    </source>
</evidence>
<feature type="active site" description="Proton donor" evidence="10">
    <location>
        <position position="50"/>
    </location>
</feature>
<keyword evidence="7 12" id="KW-0862">Zinc</keyword>
<keyword evidence="5 12" id="KW-0479">Metal-binding</keyword>
<dbReference type="GO" id="GO:0004126">
    <property type="term" value="F:cytidine deaminase activity"/>
    <property type="evidence" value="ECO:0000318"/>
    <property type="project" value="GO_Central"/>
</dbReference>
<dbReference type="NCBIfam" id="NF004064">
    <property type="entry name" value="PRK05578.1"/>
    <property type="match status" value="1"/>
</dbReference>
<dbReference type="STRING" id="6412.T1EIF3"/>
<feature type="binding site" evidence="11">
    <location>
        <begin position="37"/>
        <end position="43"/>
    </location>
    <ligand>
        <name>substrate</name>
    </ligand>
</feature>
<evidence type="ECO:0000256" key="11">
    <source>
        <dbReference type="PIRSR" id="PIRSR606262-2"/>
    </source>
</evidence>
<dbReference type="PROSITE" id="PS51747">
    <property type="entry name" value="CYT_DCMP_DEAMINASES_2"/>
    <property type="match status" value="1"/>
</dbReference>
<dbReference type="KEGG" id="hro:HELRODRAFT_136695"/>
<dbReference type="AlphaFoldDB" id="T1EIF3"/>
<evidence type="ECO:0000256" key="2">
    <source>
        <dbReference type="ARBA" id="ARBA00003949"/>
    </source>
</evidence>
<dbReference type="NCBIfam" id="TIGR01354">
    <property type="entry name" value="cyt_deam_tetra"/>
    <property type="match status" value="1"/>
</dbReference>
<evidence type="ECO:0000256" key="1">
    <source>
        <dbReference type="ARBA" id="ARBA00001947"/>
    </source>
</evidence>
<reference evidence="15" key="3">
    <citation type="submission" date="2015-06" db="UniProtKB">
        <authorList>
            <consortium name="EnsemblMetazoa"/>
        </authorList>
    </citation>
    <scope>IDENTIFICATION</scope>
</reference>
<name>T1EIF3_HELRO</name>
<comment type="catalytic activity">
    <reaction evidence="9 13">
        <text>cytidine + H2O + H(+) = uridine + NH4(+)</text>
        <dbReference type="Rhea" id="RHEA:16069"/>
        <dbReference type="ChEBI" id="CHEBI:15377"/>
        <dbReference type="ChEBI" id="CHEBI:15378"/>
        <dbReference type="ChEBI" id="CHEBI:16704"/>
        <dbReference type="ChEBI" id="CHEBI:17562"/>
        <dbReference type="ChEBI" id="CHEBI:28938"/>
        <dbReference type="EC" id="3.5.4.5"/>
    </reaction>
</comment>
<dbReference type="OMA" id="LTHFTCV"/>
<dbReference type="InterPro" id="IPR050202">
    <property type="entry name" value="Cyt/Deoxycyt_deaminase"/>
</dbReference>
<reference evidence="16" key="1">
    <citation type="submission" date="2012-12" db="EMBL/GenBank/DDBJ databases">
        <authorList>
            <person name="Hellsten U."/>
            <person name="Grimwood J."/>
            <person name="Chapman J.A."/>
            <person name="Shapiro H."/>
            <person name="Aerts A."/>
            <person name="Otillar R.P."/>
            <person name="Terry A.Y."/>
            <person name="Boore J.L."/>
            <person name="Simakov O."/>
            <person name="Marletaz F."/>
            <person name="Cho S.-J."/>
            <person name="Edsinger-Gonzales E."/>
            <person name="Havlak P."/>
            <person name="Kuo D.-H."/>
            <person name="Larsson T."/>
            <person name="Lv J."/>
            <person name="Arendt D."/>
            <person name="Savage R."/>
            <person name="Osoegawa K."/>
            <person name="de Jong P."/>
            <person name="Lindberg D.R."/>
            <person name="Seaver E.C."/>
            <person name="Weisblat D.A."/>
            <person name="Putnam N.H."/>
            <person name="Grigoriev I.V."/>
            <person name="Rokhsar D.S."/>
        </authorList>
    </citation>
    <scope>NUCLEOTIDE SEQUENCE</scope>
</reference>
<dbReference type="InterPro" id="IPR006262">
    <property type="entry name" value="Cyt_deam_tetra"/>
</dbReference>
<evidence type="ECO:0000313" key="16">
    <source>
        <dbReference type="Proteomes" id="UP000015101"/>
    </source>
</evidence>
<evidence type="ECO:0000259" key="14">
    <source>
        <dbReference type="PROSITE" id="PS51747"/>
    </source>
</evidence>
<dbReference type="Pfam" id="PF00383">
    <property type="entry name" value="dCMP_cyt_deam_1"/>
    <property type="match status" value="1"/>
</dbReference>
<dbReference type="eggNOG" id="KOG0833">
    <property type="taxonomic scope" value="Eukaryota"/>
</dbReference>
<evidence type="ECO:0000256" key="8">
    <source>
        <dbReference type="ARBA" id="ARBA00032005"/>
    </source>
</evidence>
<evidence type="ECO:0000256" key="3">
    <source>
        <dbReference type="ARBA" id="ARBA00006576"/>
    </source>
</evidence>
<dbReference type="GO" id="GO:0055086">
    <property type="term" value="P:nucleobase-containing small molecule metabolic process"/>
    <property type="evidence" value="ECO:0007669"/>
    <property type="project" value="UniProtKB-ARBA"/>
</dbReference>
<dbReference type="GO" id="GO:0042802">
    <property type="term" value="F:identical protein binding"/>
    <property type="evidence" value="ECO:0007669"/>
    <property type="project" value="UniProtKB-ARBA"/>
</dbReference>
<evidence type="ECO:0000256" key="6">
    <source>
        <dbReference type="ARBA" id="ARBA00022801"/>
    </source>
</evidence>
<accession>T1EIF3</accession>
<comment type="similarity">
    <text evidence="3 13">Belongs to the cytidine and deoxycytidylate deaminase family.</text>
</comment>
<dbReference type="CTD" id="20196353"/>
<comment type="cofactor">
    <cofactor evidence="1 12 13">
        <name>Zn(2+)</name>
        <dbReference type="ChEBI" id="CHEBI:29105"/>
    </cofactor>
</comment>